<evidence type="ECO:0000313" key="2">
    <source>
        <dbReference type="Proteomes" id="UP000799777"/>
    </source>
</evidence>
<gene>
    <name evidence="1" type="ORF">EK21DRAFT_29186</name>
</gene>
<comment type="caution">
    <text evidence="1">The sequence shown here is derived from an EMBL/GenBank/DDBJ whole genome shotgun (WGS) entry which is preliminary data.</text>
</comment>
<keyword evidence="2" id="KW-1185">Reference proteome</keyword>
<reference evidence="1" key="1">
    <citation type="journal article" date="2020" name="Stud. Mycol.">
        <title>101 Dothideomycetes genomes: a test case for predicting lifestyles and emergence of pathogens.</title>
        <authorList>
            <person name="Haridas S."/>
            <person name="Albert R."/>
            <person name="Binder M."/>
            <person name="Bloem J."/>
            <person name="Labutti K."/>
            <person name="Salamov A."/>
            <person name="Andreopoulos B."/>
            <person name="Baker S."/>
            <person name="Barry K."/>
            <person name="Bills G."/>
            <person name="Bluhm B."/>
            <person name="Cannon C."/>
            <person name="Castanera R."/>
            <person name="Culley D."/>
            <person name="Daum C."/>
            <person name="Ezra D."/>
            <person name="Gonzalez J."/>
            <person name="Henrissat B."/>
            <person name="Kuo A."/>
            <person name="Liang C."/>
            <person name="Lipzen A."/>
            <person name="Lutzoni F."/>
            <person name="Magnuson J."/>
            <person name="Mondo S."/>
            <person name="Nolan M."/>
            <person name="Ohm R."/>
            <person name="Pangilinan J."/>
            <person name="Park H.-J."/>
            <person name="Ramirez L."/>
            <person name="Alfaro M."/>
            <person name="Sun H."/>
            <person name="Tritt A."/>
            <person name="Yoshinaga Y."/>
            <person name="Zwiers L.-H."/>
            <person name="Turgeon B."/>
            <person name="Goodwin S."/>
            <person name="Spatafora J."/>
            <person name="Crous P."/>
            <person name="Grigoriev I."/>
        </authorList>
    </citation>
    <scope>NUCLEOTIDE SEQUENCE</scope>
    <source>
        <strain evidence="1">CBS 110217</strain>
    </source>
</reference>
<dbReference type="Proteomes" id="UP000799777">
    <property type="component" value="Unassembled WGS sequence"/>
</dbReference>
<protein>
    <submittedName>
        <fullName evidence="1">Uncharacterized protein</fullName>
    </submittedName>
</protein>
<dbReference type="EMBL" id="ML978297">
    <property type="protein sequence ID" value="KAF2024386.1"/>
    <property type="molecule type" value="Genomic_DNA"/>
</dbReference>
<dbReference type="PANTHER" id="PTHR35179:SF1">
    <property type="entry name" value="INTEGRAL MEMBRANE PROTEIN"/>
    <property type="match status" value="1"/>
</dbReference>
<feature type="non-terminal residue" evidence="1">
    <location>
        <position position="1"/>
    </location>
</feature>
<dbReference type="AlphaFoldDB" id="A0A9P4GYH9"/>
<dbReference type="OrthoDB" id="420564at2759"/>
<accession>A0A9P4GYH9</accession>
<proteinExistence type="predicted"/>
<organism evidence="1 2">
    <name type="scientific">Setomelanomma holmii</name>
    <dbReference type="NCBI Taxonomy" id="210430"/>
    <lineage>
        <taxon>Eukaryota</taxon>
        <taxon>Fungi</taxon>
        <taxon>Dikarya</taxon>
        <taxon>Ascomycota</taxon>
        <taxon>Pezizomycotina</taxon>
        <taxon>Dothideomycetes</taxon>
        <taxon>Pleosporomycetidae</taxon>
        <taxon>Pleosporales</taxon>
        <taxon>Pleosporineae</taxon>
        <taxon>Phaeosphaeriaceae</taxon>
        <taxon>Setomelanomma</taxon>
    </lineage>
</organism>
<sequence length="466" mass="52953">IEPVSFSFEDKIALALQGSSWQDLQTINRTVEIPQQTSTNNGGAIVRTDAIQSDPEAIAKALQKSKKQLRKKEQFDKRTERDAGDYLQSIALESIVPVIQNVTWEQEPEVLCSYNWQAQSDNTNTIYVPGAPAKWQPPPLPHTLDQDSGWQTNDHNYARKPRTPYEPMFHALNAMNPSCKLNDVDVLADRNNLRVLLEFVQGKVNGPFRLDLFTMFSTLIIVRNEGKWWKFSDGKSYGSNFEKFFTRPAEGMEDATSHYRAIKYPMGPLNVVVRFEADGYDDGVQPDQPMRNESAVMSGGHVERPVFKYGAPMRVLQKGHIVPMAQMIEMKTKAYYAEKGGSLVQCQDQLWFGRTSLLYTGPCSEGTGLIKKVKYENATERVKKWEASNQESLRKLVSLLAFLRHFMQQQRLRAVVLVREEKNGPLTLRSMENGHLNLGSAEFMKFWRREGQHGPGGSFRGQRGGR</sequence>
<name>A0A9P4GYH9_9PLEO</name>
<evidence type="ECO:0000313" key="1">
    <source>
        <dbReference type="EMBL" id="KAF2024386.1"/>
    </source>
</evidence>
<dbReference type="PANTHER" id="PTHR35179">
    <property type="entry name" value="PROTEIN CBG02620"/>
    <property type="match status" value="1"/>
</dbReference>
<feature type="non-terminal residue" evidence="1">
    <location>
        <position position="466"/>
    </location>
</feature>